<evidence type="ECO:0000256" key="1">
    <source>
        <dbReference type="SAM" id="MobiDB-lite"/>
    </source>
</evidence>
<evidence type="ECO:0008006" key="5">
    <source>
        <dbReference type="Google" id="ProtNLM"/>
    </source>
</evidence>
<evidence type="ECO:0000313" key="3">
    <source>
        <dbReference type="EMBL" id="BAT57739.1"/>
    </source>
</evidence>
<gene>
    <name evidence="3" type="ORF">GJW-30_1_00247</name>
</gene>
<feature type="compositionally biased region" description="Pro residues" evidence="1">
    <location>
        <begin position="241"/>
        <end position="264"/>
    </location>
</feature>
<feature type="compositionally biased region" description="Pro residues" evidence="1">
    <location>
        <begin position="275"/>
        <end position="288"/>
    </location>
</feature>
<sequence length="288" mass="29888">MKLRVVTLAALASVGAATSAMAQPRWAYDYPSYYGGPYGGPRYDYGERDYYRDRGPSEFEGLRLGEIHGILRSRGLRAMAQPMRRGDRYVVIAQDSYGRSQRVVIDAETGSILRVVAARPNVDDPSVRSPEAGGAPPLPPLNRPQANAAPTHGPEAARPPAATPKAAKPAQPPQQTAKASPDAPPMPRARPGDAPTTGKPNDKPARVILPGGPVPKQDRTAGRSYVPPPAPAAAPAESPVETPPAAAPPPPATTPPPEAAPPAPTEAAPAAPASPGQPDPSIPPAQSF</sequence>
<keyword evidence="4" id="KW-1185">Reference proteome</keyword>
<organism evidence="3 4">
    <name type="scientific">Variibacter gotjawalensis</name>
    <dbReference type="NCBI Taxonomy" id="1333996"/>
    <lineage>
        <taxon>Bacteria</taxon>
        <taxon>Pseudomonadati</taxon>
        <taxon>Pseudomonadota</taxon>
        <taxon>Alphaproteobacteria</taxon>
        <taxon>Hyphomicrobiales</taxon>
        <taxon>Nitrobacteraceae</taxon>
        <taxon>Variibacter</taxon>
    </lineage>
</organism>
<feature type="compositionally biased region" description="Low complexity" evidence="1">
    <location>
        <begin position="143"/>
        <end position="179"/>
    </location>
</feature>
<feature type="chain" id="PRO_5006615472" description="PepSY domain-containing protein" evidence="2">
    <location>
        <begin position="23"/>
        <end position="288"/>
    </location>
</feature>
<accession>A0A0S3PP71</accession>
<evidence type="ECO:0000256" key="2">
    <source>
        <dbReference type="SAM" id="SignalP"/>
    </source>
</evidence>
<feature type="region of interest" description="Disordered" evidence="1">
    <location>
        <begin position="122"/>
        <end position="288"/>
    </location>
</feature>
<feature type="compositionally biased region" description="Low complexity" evidence="1">
    <location>
        <begin position="265"/>
        <end position="274"/>
    </location>
</feature>
<dbReference type="EMBL" id="AP014946">
    <property type="protein sequence ID" value="BAT57739.1"/>
    <property type="molecule type" value="Genomic_DNA"/>
</dbReference>
<dbReference type="AlphaFoldDB" id="A0A0S3PP71"/>
<dbReference type="PRINTS" id="PR01217">
    <property type="entry name" value="PRICHEXTENSN"/>
</dbReference>
<name>A0A0S3PP71_9BRAD</name>
<dbReference type="RefSeq" id="WP_130364693.1">
    <property type="nucleotide sequence ID" value="NZ_AP014946.1"/>
</dbReference>
<proteinExistence type="predicted"/>
<dbReference type="KEGG" id="vgo:GJW-30_1_00247"/>
<feature type="signal peptide" evidence="2">
    <location>
        <begin position="1"/>
        <end position="22"/>
    </location>
</feature>
<evidence type="ECO:0000313" key="4">
    <source>
        <dbReference type="Proteomes" id="UP000236884"/>
    </source>
</evidence>
<protein>
    <recommendedName>
        <fullName evidence="5">PepSY domain-containing protein</fullName>
    </recommendedName>
</protein>
<reference evidence="3 4" key="1">
    <citation type="submission" date="2015-08" db="EMBL/GenBank/DDBJ databases">
        <title>Investigation of the bacterial diversity of lava forest soil.</title>
        <authorList>
            <person name="Lee J.S."/>
        </authorList>
    </citation>
    <scope>NUCLEOTIDE SEQUENCE [LARGE SCALE GENOMIC DNA]</scope>
    <source>
        <strain evidence="3 4">GJW-30</strain>
    </source>
</reference>
<keyword evidence="2" id="KW-0732">Signal</keyword>
<dbReference type="Proteomes" id="UP000236884">
    <property type="component" value="Chromosome"/>
</dbReference>